<comment type="caution">
    <text evidence="4">The sequence shown here is derived from an EMBL/GenBank/DDBJ whole genome shotgun (WGS) entry which is preliminary data.</text>
</comment>
<dbReference type="Proteomes" id="UP000440732">
    <property type="component" value="Unassembled WGS sequence"/>
</dbReference>
<sequence>MLKTTMKNTRPFRYRTTRIPSGDDRGAAIAAREASRGRVVEDGGAFMHAFARVLTTGLGIYGALRTPKDGSRAFCDADGNSVAV</sequence>
<protein>
    <submittedName>
        <fullName evidence="4">Uncharacterized protein</fullName>
    </submittedName>
</protein>
<evidence type="ECO:0000313" key="6">
    <source>
        <dbReference type="Proteomes" id="UP000440367"/>
    </source>
</evidence>
<dbReference type="EMBL" id="QXGD01003427">
    <property type="protein sequence ID" value="KAE9177692.1"/>
    <property type="molecule type" value="Genomic_DNA"/>
</dbReference>
<evidence type="ECO:0000313" key="2">
    <source>
        <dbReference type="EMBL" id="KAE9082632.1"/>
    </source>
</evidence>
<dbReference type="EMBL" id="QXGE01004222">
    <property type="protein sequence ID" value="KAE9271447.1"/>
    <property type="molecule type" value="Genomic_DNA"/>
</dbReference>
<accession>A0A6A4BEX5</accession>
<reference evidence="5 6" key="1">
    <citation type="submission" date="2018-08" db="EMBL/GenBank/DDBJ databases">
        <title>Genomic investigation of the strawberry pathogen Phytophthora fragariae indicates pathogenicity is determined by transcriptional variation in three key races.</title>
        <authorList>
            <person name="Adams T.M."/>
            <person name="Armitage A.D."/>
            <person name="Sobczyk M.K."/>
            <person name="Bates H.J."/>
            <person name="Dunwell J.M."/>
            <person name="Nellist C.F."/>
            <person name="Harrison R.J."/>
        </authorList>
    </citation>
    <scope>NUCLEOTIDE SEQUENCE [LARGE SCALE GENOMIC DNA]</scope>
    <source>
        <strain evidence="4 5">A4</strain>
        <strain evidence="3 6">BC-1</strain>
        <strain evidence="2 7">NOV-5</strain>
    </source>
</reference>
<dbReference type="EMBL" id="QXGA01003492">
    <property type="protein sequence ID" value="KAE9082632.1"/>
    <property type="molecule type" value="Genomic_DNA"/>
</dbReference>
<evidence type="ECO:0000313" key="3">
    <source>
        <dbReference type="EMBL" id="KAE9177692.1"/>
    </source>
</evidence>
<dbReference type="Proteomes" id="UP000437068">
    <property type="component" value="Unassembled WGS sequence"/>
</dbReference>
<evidence type="ECO:0000313" key="7">
    <source>
        <dbReference type="Proteomes" id="UP000440732"/>
    </source>
</evidence>
<dbReference type="Proteomes" id="UP000440367">
    <property type="component" value="Unassembled WGS sequence"/>
</dbReference>
<organism evidence="4 5">
    <name type="scientific">Phytophthora fragariae</name>
    <dbReference type="NCBI Taxonomy" id="53985"/>
    <lineage>
        <taxon>Eukaryota</taxon>
        <taxon>Sar</taxon>
        <taxon>Stramenopiles</taxon>
        <taxon>Oomycota</taxon>
        <taxon>Peronosporomycetes</taxon>
        <taxon>Peronosporales</taxon>
        <taxon>Peronosporaceae</taxon>
        <taxon>Phytophthora</taxon>
    </lineage>
</organism>
<feature type="region of interest" description="Disordered" evidence="1">
    <location>
        <begin position="1"/>
        <end position="20"/>
    </location>
</feature>
<proteinExistence type="predicted"/>
<name>A0A6A4BEX5_9STRA</name>
<dbReference type="AlphaFoldDB" id="A0A6A4BEX5"/>
<evidence type="ECO:0000256" key="1">
    <source>
        <dbReference type="SAM" id="MobiDB-lite"/>
    </source>
</evidence>
<gene>
    <name evidence="4" type="ORF">PF001_g28372</name>
    <name evidence="3" type="ORF">PF002_g28271</name>
    <name evidence="2" type="ORF">PF006_g26866</name>
</gene>
<evidence type="ECO:0000313" key="5">
    <source>
        <dbReference type="Proteomes" id="UP000437068"/>
    </source>
</evidence>
<evidence type="ECO:0000313" key="4">
    <source>
        <dbReference type="EMBL" id="KAE9271447.1"/>
    </source>
</evidence>